<organism evidence="1 2">
    <name type="scientific">Trifolium pratense</name>
    <name type="common">Red clover</name>
    <dbReference type="NCBI Taxonomy" id="57577"/>
    <lineage>
        <taxon>Eukaryota</taxon>
        <taxon>Viridiplantae</taxon>
        <taxon>Streptophyta</taxon>
        <taxon>Embryophyta</taxon>
        <taxon>Tracheophyta</taxon>
        <taxon>Spermatophyta</taxon>
        <taxon>Magnoliopsida</taxon>
        <taxon>eudicotyledons</taxon>
        <taxon>Gunneridae</taxon>
        <taxon>Pentapetalae</taxon>
        <taxon>rosids</taxon>
        <taxon>fabids</taxon>
        <taxon>Fabales</taxon>
        <taxon>Fabaceae</taxon>
        <taxon>Papilionoideae</taxon>
        <taxon>50 kb inversion clade</taxon>
        <taxon>NPAAA clade</taxon>
        <taxon>Hologalegina</taxon>
        <taxon>IRL clade</taxon>
        <taxon>Trifolieae</taxon>
        <taxon>Trifolium</taxon>
    </lineage>
</organism>
<dbReference type="EMBL" id="ASHM01220245">
    <property type="protein sequence ID" value="PNX68002.1"/>
    <property type="molecule type" value="Genomic_DNA"/>
</dbReference>
<gene>
    <name evidence="1" type="ORF">L195_g063780</name>
</gene>
<protein>
    <submittedName>
        <fullName evidence="1">Uncharacterized protein</fullName>
    </submittedName>
</protein>
<evidence type="ECO:0000313" key="2">
    <source>
        <dbReference type="Proteomes" id="UP000236291"/>
    </source>
</evidence>
<evidence type="ECO:0000313" key="1">
    <source>
        <dbReference type="EMBL" id="PNX68002.1"/>
    </source>
</evidence>
<reference evidence="1 2" key="2">
    <citation type="journal article" date="2017" name="Front. Plant Sci.">
        <title>Gene Classification and Mining of Molecular Markers Useful in Red Clover (Trifolium pratense) Breeding.</title>
        <authorList>
            <person name="Istvanek J."/>
            <person name="Dluhosova J."/>
            <person name="Dluhos P."/>
            <person name="Patkova L."/>
            <person name="Nedelnik J."/>
            <person name="Repkova J."/>
        </authorList>
    </citation>
    <scope>NUCLEOTIDE SEQUENCE [LARGE SCALE GENOMIC DNA]</scope>
    <source>
        <strain evidence="2">cv. Tatra</strain>
        <tissue evidence="1">Young leaves</tissue>
    </source>
</reference>
<feature type="non-terminal residue" evidence="1">
    <location>
        <position position="13"/>
    </location>
</feature>
<accession>A0A2K3KP08</accession>
<reference evidence="1 2" key="1">
    <citation type="journal article" date="2014" name="Am. J. Bot.">
        <title>Genome assembly and annotation for red clover (Trifolium pratense; Fabaceae).</title>
        <authorList>
            <person name="Istvanek J."/>
            <person name="Jaros M."/>
            <person name="Krenek A."/>
            <person name="Repkova J."/>
        </authorList>
    </citation>
    <scope>NUCLEOTIDE SEQUENCE [LARGE SCALE GENOMIC DNA]</scope>
    <source>
        <strain evidence="2">cv. Tatra</strain>
        <tissue evidence="1">Young leaves</tissue>
    </source>
</reference>
<proteinExistence type="predicted"/>
<sequence>MSEEVELLICNSK</sequence>
<name>A0A2K3KP08_TRIPR</name>
<dbReference type="Proteomes" id="UP000236291">
    <property type="component" value="Unassembled WGS sequence"/>
</dbReference>
<comment type="caution">
    <text evidence="1">The sequence shown here is derived from an EMBL/GenBank/DDBJ whole genome shotgun (WGS) entry which is preliminary data.</text>
</comment>